<protein>
    <submittedName>
        <fullName evidence="2">Uncharacterized protein</fullName>
    </submittedName>
</protein>
<evidence type="ECO:0000256" key="1">
    <source>
        <dbReference type="SAM" id="MobiDB-lite"/>
    </source>
</evidence>
<gene>
    <name evidence="2" type="ORF">SAMN04487947_1113</name>
</gene>
<organism evidence="2 3">
    <name type="scientific">Halogeometricum rufum</name>
    <dbReference type="NCBI Taxonomy" id="553469"/>
    <lineage>
        <taxon>Archaea</taxon>
        <taxon>Methanobacteriati</taxon>
        <taxon>Methanobacteriota</taxon>
        <taxon>Stenosarchaea group</taxon>
        <taxon>Halobacteria</taxon>
        <taxon>Halobacteriales</taxon>
        <taxon>Haloferacaceae</taxon>
        <taxon>Halogeometricum</taxon>
    </lineage>
</organism>
<dbReference type="STRING" id="553469.SAMN04487947_1113"/>
<dbReference type="RefSeq" id="WP_089805339.1">
    <property type="nucleotide sequence ID" value="NZ_FOYT01000001.1"/>
</dbReference>
<dbReference type="OrthoDB" id="198267at2157"/>
<dbReference type="Pfam" id="PF24018">
    <property type="entry name" value="DUF7331"/>
    <property type="match status" value="1"/>
</dbReference>
<dbReference type="Proteomes" id="UP000198531">
    <property type="component" value="Unassembled WGS sequence"/>
</dbReference>
<keyword evidence="3" id="KW-1185">Reference proteome</keyword>
<evidence type="ECO:0000313" key="3">
    <source>
        <dbReference type="Proteomes" id="UP000198531"/>
    </source>
</evidence>
<name>A0A1I6GGC7_9EURY</name>
<evidence type="ECO:0000313" key="2">
    <source>
        <dbReference type="EMBL" id="SFR41229.1"/>
    </source>
</evidence>
<feature type="compositionally biased region" description="Basic and acidic residues" evidence="1">
    <location>
        <begin position="1"/>
        <end position="12"/>
    </location>
</feature>
<sequence length="62" mass="6868">MTDHANSKRPDRSPATQSPAGEANGLDDVESYEVEGGVVFYDPQNPLAWVETTRTITLKEYL</sequence>
<feature type="region of interest" description="Disordered" evidence="1">
    <location>
        <begin position="1"/>
        <end position="29"/>
    </location>
</feature>
<dbReference type="EMBL" id="FOYT01000001">
    <property type="protein sequence ID" value="SFR41229.1"/>
    <property type="molecule type" value="Genomic_DNA"/>
</dbReference>
<reference evidence="3" key="1">
    <citation type="submission" date="2016-10" db="EMBL/GenBank/DDBJ databases">
        <authorList>
            <person name="Varghese N."/>
            <person name="Submissions S."/>
        </authorList>
    </citation>
    <scope>NUCLEOTIDE SEQUENCE [LARGE SCALE GENOMIC DNA]</scope>
    <source>
        <strain evidence="3">CGMCC 1.7736</strain>
    </source>
</reference>
<dbReference type="AlphaFoldDB" id="A0A1I6GGC7"/>
<accession>A0A1I6GGC7</accession>
<dbReference type="InterPro" id="IPR055755">
    <property type="entry name" value="DUF7331"/>
</dbReference>
<proteinExistence type="predicted"/>